<keyword evidence="6" id="KW-0963">Cytoplasm</keyword>
<evidence type="ECO:0000256" key="5">
    <source>
        <dbReference type="ARBA" id="ARBA00022438"/>
    </source>
</evidence>
<keyword evidence="13" id="KW-1185">Reference proteome</keyword>
<dbReference type="PANTHER" id="PTHR43722:SF1">
    <property type="entry name" value="PROLINE IMINOPEPTIDASE"/>
    <property type="match status" value="1"/>
</dbReference>
<evidence type="ECO:0000256" key="7">
    <source>
        <dbReference type="ARBA" id="ARBA00022670"/>
    </source>
</evidence>
<dbReference type="EC" id="3.4.11.5" evidence="4"/>
<evidence type="ECO:0000259" key="11">
    <source>
        <dbReference type="Pfam" id="PF08386"/>
    </source>
</evidence>
<comment type="caution">
    <text evidence="12">The sequence shown here is derived from an EMBL/GenBank/DDBJ whole genome shotgun (WGS) entry which is preliminary data.</text>
</comment>
<proteinExistence type="inferred from homology"/>
<evidence type="ECO:0000256" key="4">
    <source>
        <dbReference type="ARBA" id="ARBA00012568"/>
    </source>
</evidence>
<feature type="domain" description="Peptidase S33 tripeptidyl aminopeptidase-like C-terminal" evidence="11">
    <location>
        <begin position="402"/>
        <end position="487"/>
    </location>
</feature>
<keyword evidence="5" id="KW-0031">Aminopeptidase</keyword>
<dbReference type="GO" id="GO:0005737">
    <property type="term" value="C:cytoplasm"/>
    <property type="evidence" value="ECO:0007669"/>
    <property type="project" value="UniProtKB-SubCell"/>
</dbReference>
<dbReference type="InterPro" id="IPR029058">
    <property type="entry name" value="AB_hydrolase_fold"/>
</dbReference>
<dbReference type="Pfam" id="PF08386">
    <property type="entry name" value="Abhydrolase_4"/>
    <property type="match status" value="1"/>
</dbReference>
<name>H0E2K7_9ACTN</name>
<dbReference type="EMBL" id="AGUD01000047">
    <property type="protein sequence ID" value="EHN12081.1"/>
    <property type="molecule type" value="Genomic_DNA"/>
</dbReference>
<feature type="domain" description="AB hydrolase-1" evidence="10">
    <location>
        <begin position="100"/>
        <end position="232"/>
    </location>
</feature>
<dbReference type="PANTHER" id="PTHR43722">
    <property type="entry name" value="PROLINE IMINOPEPTIDASE"/>
    <property type="match status" value="1"/>
</dbReference>
<comment type="catalytic activity">
    <reaction evidence="1">
        <text>Release of N-terminal proline from a peptide.</text>
        <dbReference type="EC" id="3.4.11.5"/>
    </reaction>
</comment>
<dbReference type="InterPro" id="IPR000073">
    <property type="entry name" value="AB_hydrolase_1"/>
</dbReference>
<dbReference type="InterPro" id="IPR013595">
    <property type="entry name" value="Pept_S33_TAP-like_C"/>
</dbReference>
<evidence type="ECO:0000256" key="2">
    <source>
        <dbReference type="ARBA" id="ARBA00004496"/>
    </source>
</evidence>
<accession>H0E2K7</accession>
<dbReference type="GO" id="GO:0004177">
    <property type="term" value="F:aminopeptidase activity"/>
    <property type="evidence" value="ECO:0007669"/>
    <property type="project" value="UniProtKB-KW"/>
</dbReference>
<dbReference type="PRINTS" id="PR00793">
    <property type="entry name" value="PROAMNOPTASE"/>
</dbReference>
<sequence>MVAWIGGRIGDRRRRPPVRRLPCSLMRRVLSLLLLAILAAVVGPAAAQAAPKLRPCPKQPGFGCGTLTVPLDRSGGVAGTIGLRFAIQDTRAARRRKQLLVALSGGPGQAGAPFAASFATTLKPLLKRYRLVTLDQRGTGRSGVLSCPELQATLPLTEASSAQAAACATRIGPSRPFFSTRDSVADLDALRSAFGSSKLALMGVSYGTFVAQQYARIHPATTDRLILDSVVPAVAGSPFAVDLFQAIPRVLRETCGGSRCRDVTRDPVGDVAQLLVQLRAAALKGPAYDSRGRRRTVTLSAAEVPGVLISGDLNGPLRAALPAAIRAAVTGDPAPLLRLRAVAAGVPSKTRELSFGLYQTTTCLDQALPYALTDPPARRRARSDAAFAAIPTSAYAPFAASEVLPNSNAETCIGWPADRVERPSSAPLPDVPALLLDGRLDMRTSIESARQVAAELPRSSLVLVAGTGHDILDSDSTGCAARALTRFAAGRPVGQPCRGHGNHEAIAPLPPRRLSAVRAIPGTRGNPSRVANAVLLTLRDVIAADNQRLFSGMAERGGGLRGGRFAADQTSITMRRYAYVPGVRVSGRVRFGGDGVDGTLRIDGPGRLDGRLRLLGRGRAEATIGRTRIRITLRG</sequence>
<evidence type="ECO:0000259" key="10">
    <source>
        <dbReference type="Pfam" id="PF00561"/>
    </source>
</evidence>
<dbReference type="AlphaFoldDB" id="H0E2K7"/>
<evidence type="ECO:0000256" key="1">
    <source>
        <dbReference type="ARBA" id="ARBA00001585"/>
    </source>
</evidence>
<reference evidence="12 13" key="1">
    <citation type="journal article" date="2013" name="Biodegradation">
        <title>Quantitative proteomic analysis of ibuprofen-degrading Patulibacter sp. strain I11.</title>
        <authorList>
            <person name="Almeida B."/>
            <person name="Kjeldal H."/>
            <person name="Lolas I."/>
            <person name="Knudsen A.D."/>
            <person name="Carvalho G."/>
            <person name="Nielsen K.L."/>
            <person name="Barreto Crespo M.T."/>
            <person name="Stensballe A."/>
            <person name="Nielsen J.L."/>
        </authorList>
    </citation>
    <scope>NUCLEOTIDE SEQUENCE [LARGE SCALE GENOMIC DNA]</scope>
    <source>
        <strain evidence="12 13">I11</strain>
    </source>
</reference>
<evidence type="ECO:0000256" key="8">
    <source>
        <dbReference type="ARBA" id="ARBA00022801"/>
    </source>
</evidence>
<keyword evidence="8" id="KW-0378">Hydrolase</keyword>
<dbReference type="Gene3D" id="3.40.50.1820">
    <property type="entry name" value="alpha/beta hydrolase"/>
    <property type="match status" value="2"/>
</dbReference>
<keyword evidence="12" id="KW-0675">Receptor</keyword>
<dbReference type="GO" id="GO:0006508">
    <property type="term" value="P:proteolysis"/>
    <property type="evidence" value="ECO:0007669"/>
    <property type="project" value="UniProtKB-KW"/>
</dbReference>
<evidence type="ECO:0000256" key="3">
    <source>
        <dbReference type="ARBA" id="ARBA00010088"/>
    </source>
</evidence>
<dbReference type="InterPro" id="IPR002410">
    <property type="entry name" value="Peptidase_S33"/>
</dbReference>
<gene>
    <name evidence="12" type="ORF">PAI11_10200</name>
</gene>
<evidence type="ECO:0000313" key="13">
    <source>
        <dbReference type="Proteomes" id="UP000005143"/>
    </source>
</evidence>
<organism evidence="12 13">
    <name type="scientific">Patulibacter medicamentivorans</name>
    <dbReference type="NCBI Taxonomy" id="1097667"/>
    <lineage>
        <taxon>Bacteria</taxon>
        <taxon>Bacillati</taxon>
        <taxon>Actinomycetota</taxon>
        <taxon>Thermoleophilia</taxon>
        <taxon>Solirubrobacterales</taxon>
        <taxon>Patulibacteraceae</taxon>
        <taxon>Patulibacter</taxon>
    </lineage>
</organism>
<dbReference type="Proteomes" id="UP000005143">
    <property type="component" value="Unassembled WGS sequence"/>
</dbReference>
<dbReference type="SUPFAM" id="SSF53474">
    <property type="entry name" value="alpha/beta-Hydrolases"/>
    <property type="match status" value="1"/>
</dbReference>
<protein>
    <recommendedName>
        <fullName evidence="4">prolyl aminopeptidase</fullName>
        <ecNumber evidence="4">3.4.11.5</ecNumber>
    </recommendedName>
    <alternativeName>
        <fullName evidence="9">Prolyl aminopeptidase</fullName>
    </alternativeName>
</protein>
<dbReference type="Pfam" id="PF00561">
    <property type="entry name" value="Abhydrolase_1"/>
    <property type="match status" value="1"/>
</dbReference>
<comment type="similarity">
    <text evidence="3">Belongs to the peptidase S33 family.</text>
</comment>
<evidence type="ECO:0000313" key="12">
    <source>
        <dbReference type="EMBL" id="EHN12081.1"/>
    </source>
</evidence>
<evidence type="ECO:0000256" key="9">
    <source>
        <dbReference type="ARBA" id="ARBA00029605"/>
    </source>
</evidence>
<dbReference type="InterPro" id="IPR005944">
    <property type="entry name" value="Pro_iminopeptidase"/>
</dbReference>
<evidence type="ECO:0000256" key="6">
    <source>
        <dbReference type="ARBA" id="ARBA00022490"/>
    </source>
</evidence>
<keyword evidence="7" id="KW-0645">Protease</keyword>
<comment type="subcellular location">
    <subcellularLocation>
        <location evidence="2">Cytoplasm</location>
    </subcellularLocation>
</comment>